<evidence type="ECO:0000313" key="1">
    <source>
        <dbReference type="EMBL" id="GET04927.1"/>
    </source>
</evidence>
<comment type="caution">
    <text evidence="1">The sequence shown here is derived from an EMBL/GenBank/DDBJ whole genome shotgun (WGS) entry which is preliminary data.</text>
</comment>
<sequence length="145" mass="16212">MLNHFHICNNLRESQYFKLLFDKSTMTNVVIMGLIGSISYLNNNLYVIDMNNNTELRIDAGLVGGIGRIYFTDNNGNGIQVPNGFTVTTVQGRAAPFFNINGTGSYIMNWSVSYELKMNGATFGTLTTQQQQSVELDPNYNHDVI</sequence>
<name>A0A8H3MJC3_9GLOM</name>
<organism evidence="1 2">
    <name type="scientific">Rhizophagus clarus</name>
    <dbReference type="NCBI Taxonomy" id="94130"/>
    <lineage>
        <taxon>Eukaryota</taxon>
        <taxon>Fungi</taxon>
        <taxon>Fungi incertae sedis</taxon>
        <taxon>Mucoromycota</taxon>
        <taxon>Glomeromycotina</taxon>
        <taxon>Glomeromycetes</taxon>
        <taxon>Glomerales</taxon>
        <taxon>Glomeraceae</taxon>
        <taxon>Rhizophagus</taxon>
    </lineage>
</organism>
<evidence type="ECO:0000313" key="2">
    <source>
        <dbReference type="Proteomes" id="UP000615446"/>
    </source>
</evidence>
<protein>
    <submittedName>
        <fullName evidence="1">Uncharacterized protein</fullName>
    </submittedName>
</protein>
<dbReference type="AlphaFoldDB" id="A0A8H3MJC3"/>
<dbReference type="Proteomes" id="UP000615446">
    <property type="component" value="Unassembled WGS sequence"/>
</dbReference>
<reference evidence="1" key="1">
    <citation type="submission" date="2019-10" db="EMBL/GenBank/DDBJ databases">
        <title>Conservation and host-specific expression of non-tandemly repeated heterogenous ribosome RNA gene in arbuscular mycorrhizal fungi.</title>
        <authorList>
            <person name="Maeda T."/>
            <person name="Kobayashi Y."/>
            <person name="Nakagawa T."/>
            <person name="Ezawa T."/>
            <person name="Yamaguchi K."/>
            <person name="Bino T."/>
            <person name="Nishimoto Y."/>
            <person name="Shigenobu S."/>
            <person name="Kawaguchi M."/>
        </authorList>
    </citation>
    <scope>NUCLEOTIDE SEQUENCE</scope>
    <source>
        <strain evidence="1">HR1</strain>
    </source>
</reference>
<proteinExistence type="predicted"/>
<gene>
    <name evidence="1" type="ORF">RCL2_003122000</name>
</gene>
<dbReference type="EMBL" id="BLAL01000357">
    <property type="protein sequence ID" value="GET04927.1"/>
    <property type="molecule type" value="Genomic_DNA"/>
</dbReference>
<dbReference type="OrthoDB" id="2130967at2759"/>
<accession>A0A8H3MJC3</accession>